<feature type="region of interest" description="Disordered" evidence="12">
    <location>
        <begin position="339"/>
        <end position="376"/>
    </location>
</feature>
<dbReference type="Gene3D" id="3.40.50.300">
    <property type="entry name" value="P-loop containing nucleotide triphosphate hydrolases"/>
    <property type="match status" value="1"/>
</dbReference>
<dbReference type="SMART" id="SM01024">
    <property type="entry name" value="BCS1_N"/>
    <property type="match status" value="1"/>
</dbReference>
<accession>A0A9W4UEI7</accession>
<dbReference type="InterPro" id="IPR057495">
    <property type="entry name" value="AAA_lid_BCS1"/>
</dbReference>
<dbReference type="Pfam" id="PF00004">
    <property type="entry name" value="AAA"/>
    <property type="match status" value="2"/>
</dbReference>
<evidence type="ECO:0000259" key="13">
    <source>
        <dbReference type="SMART" id="SM00382"/>
    </source>
</evidence>
<dbReference type="InterPro" id="IPR027417">
    <property type="entry name" value="P-loop_NTPase"/>
</dbReference>
<dbReference type="OrthoDB" id="10251412at2759"/>
<keyword evidence="3" id="KW-0812">Transmembrane</keyword>
<comment type="catalytic activity">
    <reaction evidence="11">
        <text>ATP + H2O = ADP + phosphate + H(+)</text>
        <dbReference type="Rhea" id="RHEA:13065"/>
        <dbReference type="ChEBI" id="CHEBI:15377"/>
        <dbReference type="ChEBI" id="CHEBI:15378"/>
        <dbReference type="ChEBI" id="CHEBI:30616"/>
        <dbReference type="ChEBI" id="CHEBI:43474"/>
        <dbReference type="ChEBI" id="CHEBI:456216"/>
    </reaction>
    <physiologicalReaction direction="left-to-right" evidence="11">
        <dbReference type="Rhea" id="RHEA:13066"/>
    </physiologicalReaction>
</comment>
<evidence type="ECO:0000256" key="5">
    <source>
        <dbReference type="ARBA" id="ARBA00022792"/>
    </source>
</evidence>
<dbReference type="Pfam" id="PF25426">
    <property type="entry name" value="AAA_lid_BCS1"/>
    <property type="match status" value="1"/>
</dbReference>
<dbReference type="InterPro" id="IPR003593">
    <property type="entry name" value="AAA+_ATPase"/>
</dbReference>
<evidence type="ECO:0000256" key="3">
    <source>
        <dbReference type="ARBA" id="ARBA00022692"/>
    </source>
</evidence>
<dbReference type="SUPFAM" id="SSF52540">
    <property type="entry name" value="P-loop containing nucleoside triphosphate hydrolases"/>
    <property type="match status" value="1"/>
</dbReference>
<sequence>MDFSRLQYLHHELNSTAKASDFPSTILEIVIPGYSTISQLALRFLGLDIGILVTGWVFVYGCRTAWQHIYALVHAYLQEHYTSSIEIDKDDNLFNDVRDWLAEQKTIKPMNKLKAITDYSKKNEDDVFDERGYYKHKLPVTRYEPIHGTEELYHNGRYFKIIRSIKKGEDGSGRFIPGREVLDVYCYGQSTQPIKDLMVHVKHWKTTQAKPMTSVYRAASGGHWNRQSTRPSRPLSTVSLNQKDKSGVLDDINEYLHPATARWYAARGIPHRRGYLFYGPPGTGKTSFSFALAGVFGLRIYCLSLNDKELTESDLSQLFNYLPDRCIVLLEDVDSAGLKRAEEESTPAESAEKKDDSSTASNEEAEEEKPKKRSKAKKSTCSISLSALLNVIDGAAAHEGHVLIMTTNTPESLDAALIRPGRVDVQVGFLLATREQIRETFIRMYSITPEEQAFKGRLAKKSRQPSITDPETLEDLAKRFADQLPEDTLSPAELQGYLLKRKNEPQKALDDVAKWRDEVMEAKKNGKKLVGAQ</sequence>
<evidence type="ECO:0000256" key="8">
    <source>
        <dbReference type="ARBA" id="ARBA00022989"/>
    </source>
</evidence>
<evidence type="ECO:0000259" key="14">
    <source>
        <dbReference type="SMART" id="SM01024"/>
    </source>
</evidence>
<comment type="similarity">
    <text evidence="2">Belongs to the AAA ATPase family. BCS1 subfamily.</text>
</comment>
<dbReference type="AlphaFoldDB" id="A0A9W4UEI7"/>
<gene>
    <name evidence="15" type="ORF">PDIGIT_LOCUS7808</name>
</gene>
<evidence type="ECO:0000256" key="4">
    <source>
        <dbReference type="ARBA" id="ARBA00022741"/>
    </source>
</evidence>
<reference evidence="15" key="1">
    <citation type="submission" date="2023-01" db="EMBL/GenBank/DDBJ databases">
        <authorList>
            <person name="Van Ghelder C."/>
            <person name="Rancurel C."/>
        </authorList>
    </citation>
    <scope>NUCLEOTIDE SEQUENCE</scope>
    <source>
        <strain evidence="15">CNCM I-4278</strain>
    </source>
</reference>
<proteinExistence type="inferred from homology"/>
<keyword evidence="10" id="KW-0472">Membrane</keyword>
<keyword evidence="4" id="KW-0547">Nucleotide-binding</keyword>
<keyword evidence="9" id="KW-0496">Mitochondrion</keyword>
<dbReference type="InterPro" id="IPR014851">
    <property type="entry name" value="BCS1_N"/>
</dbReference>
<organism evidence="15 16">
    <name type="scientific">Periconia digitata</name>
    <dbReference type="NCBI Taxonomy" id="1303443"/>
    <lineage>
        <taxon>Eukaryota</taxon>
        <taxon>Fungi</taxon>
        <taxon>Dikarya</taxon>
        <taxon>Ascomycota</taxon>
        <taxon>Pezizomycotina</taxon>
        <taxon>Dothideomycetes</taxon>
        <taxon>Pleosporomycetidae</taxon>
        <taxon>Pleosporales</taxon>
        <taxon>Massarineae</taxon>
        <taxon>Periconiaceae</taxon>
        <taxon>Periconia</taxon>
    </lineage>
</organism>
<evidence type="ECO:0000256" key="9">
    <source>
        <dbReference type="ARBA" id="ARBA00023128"/>
    </source>
</evidence>
<dbReference type="EMBL" id="CAOQHR010000005">
    <property type="protein sequence ID" value="CAI6334741.1"/>
    <property type="molecule type" value="Genomic_DNA"/>
</dbReference>
<evidence type="ECO:0000256" key="10">
    <source>
        <dbReference type="ARBA" id="ARBA00023136"/>
    </source>
</evidence>
<keyword evidence="5" id="KW-0999">Mitochondrion inner membrane</keyword>
<dbReference type="Proteomes" id="UP001152607">
    <property type="component" value="Unassembled WGS sequence"/>
</dbReference>
<dbReference type="InterPro" id="IPR003959">
    <property type="entry name" value="ATPase_AAA_core"/>
</dbReference>
<keyword evidence="8" id="KW-1133">Transmembrane helix</keyword>
<evidence type="ECO:0000256" key="12">
    <source>
        <dbReference type="SAM" id="MobiDB-lite"/>
    </source>
</evidence>
<dbReference type="GO" id="GO:0005524">
    <property type="term" value="F:ATP binding"/>
    <property type="evidence" value="ECO:0007669"/>
    <property type="project" value="UniProtKB-KW"/>
</dbReference>
<comment type="caution">
    <text evidence="15">The sequence shown here is derived from an EMBL/GenBank/DDBJ whole genome shotgun (WGS) entry which is preliminary data.</text>
</comment>
<keyword evidence="6" id="KW-0378">Hydrolase</keyword>
<feature type="domain" description="AAA+ ATPase" evidence="13">
    <location>
        <begin position="271"/>
        <end position="433"/>
    </location>
</feature>
<evidence type="ECO:0000313" key="15">
    <source>
        <dbReference type="EMBL" id="CAI6334741.1"/>
    </source>
</evidence>
<evidence type="ECO:0008006" key="17">
    <source>
        <dbReference type="Google" id="ProtNLM"/>
    </source>
</evidence>
<protein>
    <recommendedName>
        <fullName evidence="17">P-loop containing nucleoside triphosphate hydrolase protein</fullName>
    </recommendedName>
</protein>
<evidence type="ECO:0000256" key="6">
    <source>
        <dbReference type="ARBA" id="ARBA00022801"/>
    </source>
</evidence>
<comment type="subcellular location">
    <subcellularLocation>
        <location evidence="1">Mitochondrion inner membrane</location>
        <topology evidence="1">Single-pass membrane protein</topology>
    </subcellularLocation>
</comment>
<evidence type="ECO:0000256" key="7">
    <source>
        <dbReference type="ARBA" id="ARBA00022840"/>
    </source>
</evidence>
<dbReference type="GO" id="GO:0016887">
    <property type="term" value="F:ATP hydrolysis activity"/>
    <property type="evidence" value="ECO:0007669"/>
    <property type="project" value="InterPro"/>
</dbReference>
<evidence type="ECO:0000256" key="2">
    <source>
        <dbReference type="ARBA" id="ARBA00007448"/>
    </source>
</evidence>
<dbReference type="Pfam" id="PF08740">
    <property type="entry name" value="BCS1_N"/>
    <property type="match status" value="1"/>
</dbReference>
<evidence type="ECO:0000256" key="11">
    <source>
        <dbReference type="ARBA" id="ARBA00048778"/>
    </source>
</evidence>
<dbReference type="PANTHER" id="PTHR23070">
    <property type="entry name" value="BCS1 AAA-TYPE ATPASE"/>
    <property type="match status" value="1"/>
</dbReference>
<dbReference type="SMART" id="SM00382">
    <property type="entry name" value="AAA"/>
    <property type="match status" value="1"/>
</dbReference>
<dbReference type="GO" id="GO:0005743">
    <property type="term" value="C:mitochondrial inner membrane"/>
    <property type="evidence" value="ECO:0007669"/>
    <property type="project" value="UniProtKB-SubCell"/>
</dbReference>
<feature type="domain" description="BCS1 N-terminal" evidence="14">
    <location>
        <begin position="49"/>
        <end position="238"/>
    </location>
</feature>
<keyword evidence="16" id="KW-1185">Reference proteome</keyword>
<name>A0A9W4UEI7_9PLEO</name>
<evidence type="ECO:0000256" key="1">
    <source>
        <dbReference type="ARBA" id="ARBA00004434"/>
    </source>
</evidence>
<evidence type="ECO:0000313" key="16">
    <source>
        <dbReference type="Proteomes" id="UP001152607"/>
    </source>
</evidence>
<dbReference type="InterPro" id="IPR050747">
    <property type="entry name" value="Mitochondrial_chaperone_BCS1"/>
</dbReference>
<keyword evidence="7" id="KW-0067">ATP-binding</keyword>